<dbReference type="PANTHER" id="PTHR24282:SF196">
    <property type="entry name" value="CYTOCHROME P450 714C2"/>
    <property type="match status" value="1"/>
</dbReference>
<reference evidence="13" key="1">
    <citation type="journal article" date="2017" name="Front. Plant Sci.">
        <title>Climate Clever Clovers: New Paradigm to Reduce the Environmental Footprint of Ruminants by Breeding Low Methanogenic Forages Utilizing Haplotype Variation.</title>
        <authorList>
            <person name="Kaur P."/>
            <person name="Appels R."/>
            <person name="Bayer P.E."/>
            <person name="Keeble-Gagnere G."/>
            <person name="Wang J."/>
            <person name="Hirakawa H."/>
            <person name="Shirasawa K."/>
            <person name="Vercoe P."/>
            <person name="Stefanova K."/>
            <person name="Durmic Z."/>
            <person name="Nichols P."/>
            <person name="Revell C."/>
            <person name="Isobe S.N."/>
            <person name="Edwards D."/>
            <person name="Erskine W."/>
        </authorList>
    </citation>
    <scope>NUCLEOTIDE SEQUENCE [LARGE SCALE GENOMIC DNA]</scope>
    <source>
        <strain evidence="13">cv. Daliak</strain>
    </source>
</reference>
<keyword evidence="10 11" id="KW-0472">Membrane</keyword>
<keyword evidence="4 11" id="KW-0812">Transmembrane</keyword>
<evidence type="ECO:0000256" key="4">
    <source>
        <dbReference type="ARBA" id="ARBA00022692"/>
    </source>
</evidence>
<dbReference type="Gene3D" id="1.10.630.10">
    <property type="entry name" value="Cytochrome P450"/>
    <property type="match status" value="1"/>
</dbReference>
<keyword evidence="5" id="KW-0479">Metal-binding</keyword>
<gene>
    <name evidence="12" type="ORF">TSUD_124320</name>
</gene>
<dbReference type="GO" id="GO:0005506">
    <property type="term" value="F:iron ion binding"/>
    <property type="evidence" value="ECO:0007669"/>
    <property type="project" value="InterPro"/>
</dbReference>
<proteinExistence type="inferred from homology"/>
<comment type="subcellular location">
    <subcellularLocation>
        <location evidence="1">Membrane</location>
        <topology evidence="1">Single-pass membrane protein</topology>
    </subcellularLocation>
</comment>
<dbReference type="GO" id="GO:0020037">
    <property type="term" value="F:heme binding"/>
    <property type="evidence" value="ECO:0007669"/>
    <property type="project" value="InterPro"/>
</dbReference>
<evidence type="ECO:0000256" key="11">
    <source>
        <dbReference type="SAM" id="Phobius"/>
    </source>
</evidence>
<dbReference type="GO" id="GO:0016020">
    <property type="term" value="C:membrane"/>
    <property type="evidence" value="ECO:0007669"/>
    <property type="project" value="UniProtKB-SubCell"/>
</dbReference>
<dbReference type="InterPro" id="IPR001128">
    <property type="entry name" value="Cyt_P450"/>
</dbReference>
<dbReference type="GO" id="GO:0016705">
    <property type="term" value="F:oxidoreductase activity, acting on paired donors, with incorporation or reduction of molecular oxygen"/>
    <property type="evidence" value="ECO:0007669"/>
    <property type="project" value="InterPro"/>
</dbReference>
<comment type="similarity">
    <text evidence="2">Belongs to the cytochrome P450 family.</text>
</comment>
<evidence type="ECO:0000256" key="8">
    <source>
        <dbReference type="ARBA" id="ARBA00023004"/>
    </source>
</evidence>
<dbReference type="InterPro" id="IPR036396">
    <property type="entry name" value="Cyt_P450_sf"/>
</dbReference>
<evidence type="ECO:0000256" key="9">
    <source>
        <dbReference type="ARBA" id="ARBA00023033"/>
    </source>
</evidence>
<dbReference type="Proteomes" id="UP000242715">
    <property type="component" value="Unassembled WGS sequence"/>
</dbReference>
<evidence type="ECO:0000256" key="2">
    <source>
        <dbReference type="ARBA" id="ARBA00010617"/>
    </source>
</evidence>
<evidence type="ECO:0000256" key="1">
    <source>
        <dbReference type="ARBA" id="ARBA00004167"/>
    </source>
</evidence>
<dbReference type="Pfam" id="PF00067">
    <property type="entry name" value="p450"/>
    <property type="match status" value="1"/>
</dbReference>
<evidence type="ECO:0000256" key="7">
    <source>
        <dbReference type="ARBA" id="ARBA00023002"/>
    </source>
</evidence>
<keyword evidence="6 11" id="KW-1133">Transmembrane helix</keyword>
<feature type="transmembrane region" description="Helical" evidence="11">
    <location>
        <begin position="12"/>
        <end position="30"/>
    </location>
</feature>
<keyword evidence="9" id="KW-0503">Monooxygenase</keyword>
<dbReference type="PANTHER" id="PTHR24282">
    <property type="entry name" value="CYTOCHROME P450 FAMILY MEMBER"/>
    <property type="match status" value="1"/>
</dbReference>
<evidence type="ECO:0000256" key="3">
    <source>
        <dbReference type="ARBA" id="ARBA00022617"/>
    </source>
</evidence>
<protein>
    <recommendedName>
        <fullName evidence="14">Cytochrome P450</fullName>
    </recommendedName>
</protein>
<name>A0A2Z6LQH2_TRISU</name>
<evidence type="ECO:0000256" key="6">
    <source>
        <dbReference type="ARBA" id="ARBA00022989"/>
    </source>
</evidence>
<accession>A0A2Z6LQH2</accession>
<evidence type="ECO:0000256" key="5">
    <source>
        <dbReference type="ARBA" id="ARBA00022723"/>
    </source>
</evidence>
<dbReference type="GO" id="GO:0004497">
    <property type="term" value="F:monooxygenase activity"/>
    <property type="evidence" value="ECO:0007669"/>
    <property type="project" value="UniProtKB-KW"/>
</dbReference>
<evidence type="ECO:0000313" key="13">
    <source>
        <dbReference type="Proteomes" id="UP000242715"/>
    </source>
</evidence>
<evidence type="ECO:0000256" key="10">
    <source>
        <dbReference type="ARBA" id="ARBA00023136"/>
    </source>
</evidence>
<sequence length="251" mass="28188">MDLQFDSQFFTSIVFIGIVALLFRLYTSFVHKPNVLRSKLSKQGIIGPPPTILLGNLMEIIKSQLTTPNSHSLVTHNTASLVFPKFEEWRKQYGEVFMFSFGNIQSLCASQTEMMKEITTYTSFDLGLPPFHKKLFRPLLGDGILTSNGTTWAHHRKILAPELYIDKVKGMVNIISEACESLLNLWNSKIEAQSGVADINIDEDLKIFSGNVISRACFGSDYSKGEEIFLKLGTLQEVGFHGKISLQQYLA</sequence>
<dbReference type="AlphaFoldDB" id="A0A2Z6LQH2"/>
<organism evidence="12 13">
    <name type="scientific">Trifolium subterraneum</name>
    <name type="common">Subterranean clover</name>
    <dbReference type="NCBI Taxonomy" id="3900"/>
    <lineage>
        <taxon>Eukaryota</taxon>
        <taxon>Viridiplantae</taxon>
        <taxon>Streptophyta</taxon>
        <taxon>Embryophyta</taxon>
        <taxon>Tracheophyta</taxon>
        <taxon>Spermatophyta</taxon>
        <taxon>Magnoliopsida</taxon>
        <taxon>eudicotyledons</taxon>
        <taxon>Gunneridae</taxon>
        <taxon>Pentapetalae</taxon>
        <taxon>rosids</taxon>
        <taxon>fabids</taxon>
        <taxon>Fabales</taxon>
        <taxon>Fabaceae</taxon>
        <taxon>Papilionoideae</taxon>
        <taxon>50 kb inversion clade</taxon>
        <taxon>NPAAA clade</taxon>
        <taxon>Hologalegina</taxon>
        <taxon>IRL clade</taxon>
        <taxon>Trifolieae</taxon>
        <taxon>Trifolium</taxon>
    </lineage>
</organism>
<dbReference type="SUPFAM" id="SSF48264">
    <property type="entry name" value="Cytochrome P450"/>
    <property type="match status" value="1"/>
</dbReference>
<dbReference type="EMBL" id="DF973188">
    <property type="protein sequence ID" value="GAU18601.1"/>
    <property type="molecule type" value="Genomic_DNA"/>
</dbReference>
<evidence type="ECO:0008006" key="14">
    <source>
        <dbReference type="Google" id="ProtNLM"/>
    </source>
</evidence>
<evidence type="ECO:0000313" key="12">
    <source>
        <dbReference type="EMBL" id="GAU18601.1"/>
    </source>
</evidence>
<dbReference type="OrthoDB" id="1470350at2759"/>
<keyword evidence="7" id="KW-0560">Oxidoreductase</keyword>
<keyword evidence="3" id="KW-0349">Heme</keyword>
<keyword evidence="8" id="KW-0408">Iron</keyword>
<dbReference type="InterPro" id="IPR050665">
    <property type="entry name" value="Cytochrome_P450_Monooxygen"/>
</dbReference>
<keyword evidence="13" id="KW-1185">Reference proteome</keyword>